<reference evidence="4" key="1">
    <citation type="submission" date="2023-02" db="EMBL/GenBank/DDBJ databases">
        <authorList>
            <person name="Palmer J.M."/>
        </authorList>
    </citation>
    <scope>NUCLEOTIDE SEQUENCE</scope>
    <source>
        <strain evidence="4">FW57</strain>
    </source>
</reference>
<dbReference type="PANTHER" id="PTHR12824:SF8">
    <property type="entry name" value="GXIVSPLA2, ISOFORM A"/>
    <property type="match status" value="1"/>
</dbReference>
<name>A0AAD4F4L2_9PEZI</name>
<dbReference type="EMBL" id="JAHCVI010000001">
    <property type="protein sequence ID" value="KAG7292971.1"/>
    <property type="molecule type" value="Genomic_DNA"/>
</dbReference>
<evidence type="ECO:0000313" key="4">
    <source>
        <dbReference type="EMBL" id="KAG7292971.1"/>
    </source>
</evidence>
<evidence type="ECO:0000256" key="1">
    <source>
        <dbReference type="ARBA" id="ARBA00004613"/>
    </source>
</evidence>
<evidence type="ECO:0000256" key="3">
    <source>
        <dbReference type="SAM" id="MobiDB-lite"/>
    </source>
</evidence>
<comment type="caution">
    <text evidence="4">The sequence shown here is derived from an EMBL/GenBank/DDBJ whole genome shotgun (WGS) entry which is preliminary data.</text>
</comment>
<keyword evidence="2" id="KW-0964">Secreted</keyword>
<protein>
    <submittedName>
        <fullName evidence="4">Uncharacterized protein</fullName>
    </submittedName>
</protein>
<feature type="region of interest" description="Disordered" evidence="3">
    <location>
        <begin position="1"/>
        <end position="36"/>
    </location>
</feature>
<gene>
    <name evidence="4" type="ORF">NEMBOFW57_003016</name>
</gene>
<dbReference type="Proteomes" id="UP001197093">
    <property type="component" value="Unassembled WGS sequence"/>
</dbReference>
<dbReference type="GO" id="GO:0016042">
    <property type="term" value="P:lipid catabolic process"/>
    <property type="evidence" value="ECO:0007669"/>
    <property type="project" value="InterPro"/>
</dbReference>
<dbReference type="InterPro" id="IPR036444">
    <property type="entry name" value="PLipase_A2_dom_sf"/>
</dbReference>
<evidence type="ECO:0000256" key="2">
    <source>
        <dbReference type="ARBA" id="ARBA00022525"/>
    </source>
</evidence>
<dbReference type="PROSITE" id="PS00118">
    <property type="entry name" value="PA2_HIS"/>
    <property type="match status" value="1"/>
</dbReference>
<dbReference type="InterPro" id="IPR033113">
    <property type="entry name" value="PLA2_histidine"/>
</dbReference>
<keyword evidence="5" id="KW-1185">Reference proteome</keyword>
<dbReference type="GO" id="GO:0005509">
    <property type="term" value="F:calcium ion binding"/>
    <property type="evidence" value="ECO:0007669"/>
    <property type="project" value="InterPro"/>
</dbReference>
<dbReference type="SUPFAM" id="SSF48619">
    <property type="entry name" value="Phospholipase A2, PLA2"/>
    <property type="match status" value="1"/>
</dbReference>
<proteinExistence type="predicted"/>
<dbReference type="Pfam" id="PF06951">
    <property type="entry name" value="PLA2G12"/>
    <property type="match status" value="1"/>
</dbReference>
<dbReference type="GO" id="GO:0004623">
    <property type="term" value="F:phospholipase A2 activity"/>
    <property type="evidence" value="ECO:0007669"/>
    <property type="project" value="InterPro"/>
</dbReference>
<sequence>METPDASFNLRSQSGFIVSRDNRPGTPAPPESEEEAEELLANIENWQPPLFKFEKPADAPEGLYDLVLEDDTGKHYVSLGADGTVTFADQSSASTTTIFAVNCKGHLTIRKGDDSYTWRVADTGFTDVTAGETEDGIAVLRPNLSKAIKTTESSEPELSRMRRLIRREDGWMPRCPYRGSNIFAQPRPNRRAENPNGCGSNNGMGKFVPNLNWGHCCNDHDNCFDNCGKSFQGCNNEFLGCMYNQCRADVKWWNWWMFPGCIATANFYWTFVSSPLGVDAFYTANKERCVCPCPNPSMQDMCLRGNNEVECRVVRANDNNNCGGCDWRCPYKTHCSSGRCVCDDQQCGNTCLNLSNNPRNCGACGKVCASGFCYQGRCYEPPEEPDVCIPGEAFRNGHFTNGNSTGWSTGPNPNTGKMDLDVSFGVRDPQNTASDPYIVQVTPSDAMVANPFGAHAVDLITELRVCPGVAYDMHVLMRLSTGWSGLPCLPGFMVAGQGVATTYGAPSQPEAPGVYQINNNGQIGPFQVGQAGTRTVNKVYLGVEFRMRVMCNGIRFTQIEKLATSFWGFTMVPV</sequence>
<dbReference type="GO" id="GO:0050482">
    <property type="term" value="P:arachidonate secretion"/>
    <property type="evidence" value="ECO:0007669"/>
    <property type="project" value="InterPro"/>
</dbReference>
<dbReference type="GO" id="GO:0005576">
    <property type="term" value="C:extracellular region"/>
    <property type="evidence" value="ECO:0007669"/>
    <property type="project" value="UniProtKB-SubCell"/>
</dbReference>
<organism evidence="4 5">
    <name type="scientific">Staphylotrichum longicolle</name>
    <dbReference type="NCBI Taxonomy" id="669026"/>
    <lineage>
        <taxon>Eukaryota</taxon>
        <taxon>Fungi</taxon>
        <taxon>Dikarya</taxon>
        <taxon>Ascomycota</taxon>
        <taxon>Pezizomycotina</taxon>
        <taxon>Sordariomycetes</taxon>
        <taxon>Sordariomycetidae</taxon>
        <taxon>Sordariales</taxon>
        <taxon>Chaetomiaceae</taxon>
        <taxon>Staphylotrichum</taxon>
    </lineage>
</organism>
<comment type="subcellular location">
    <subcellularLocation>
        <location evidence="1">Secreted</location>
    </subcellularLocation>
</comment>
<dbReference type="AlphaFoldDB" id="A0AAD4F4L2"/>
<evidence type="ECO:0000313" key="5">
    <source>
        <dbReference type="Proteomes" id="UP001197093"/>
    </source>
</evidence>
<dbReference type="GO" id="GO:0006644">
    <property type="term" value="P:phospholipid metabolic process"/>
    <property type="evidence" value="ECO:0007669"/>
    <property type="project" value="InterPro"/>
</dbReference>
<accession>A0AAD4F4L2</accession>
<dbReference type="InterPro" id="IPR010711">
    <property type="entry name" value="PLA2G12"/>
</dbReference>
<dbReference type="PANTHER" id="PTHR12824">
    <property type="entry name" value="GROUP XII SECRETORY PHOSPHOLIPASE A2 FAMILY MEMBER"/>
    <property type="match status" value="1"/>
</dbReference>